<evidence type="ECO:0000313" key="3">
    <source>
        <dbReference type="EMBL" id="OEL37027.1"/>
    </source>
</evidence>
<protein>
    <submittedName>
        <fullName evidence="3">Uncharacterized protein</fullName>
    </submittedName>
</protein>
<feature type="region of interest" description="Disordered" evidence="1">
    <location>
        <begin position="67"/>
        <end position="99"/>
    </location>
</feature>
<name>A0A1E5WHZ3_9POAL</name>
<keyword evidence="2" id="KW-0812">Transmembrane</keyword>
<dbReference type="PANTHER" id="PTHR47512:SF3">
    <property type="entry name" value="CHALCONE-FLAVONONE ISOMERASE FAMILY PROTEIN"/>
    <property type="match status" value="1"/>
</dbReference>
<feature type="transmembrane region" description="Helical" evidence="2">
    <location>
        <begin position="191"/>
        <end position="211"/>
    </location>
</feature>
<keyword evidence="2" id="KW-0472">Membrane</keyword>
<keyword evidence="4" id="KW-1185">Reference proteome</keyword>
<dbReference type="STRING" id="888268.A0A1E5WHZ3"/>
<evidence type="ECO:0000256" key="1">
    <source>
        <dbReference type="SAM" id="MobiDB-lite"/>
    </source>
</evidence>
<dbReference type="EMBL" id="LWDX02006966">
    <property type="protein sequence ID" value="OEL37027.1"/>
    <property type="molecule type" value="Genomic_DNA"/>
</dbReference>
<dbReference type="OrthoDB" id="162989at2759"/>
<dbReference type="Proteomes" id="UP000095767">
    <property type="component" value="Unassembled WGS sequence"/>
</dbReference>
<dbReference type="AlphaFoldDB" id="A0A1E5WHZ3"/>
<feature type="transmembrane region" description="Helical" evidence="2">
    <location>
        <begin position="218"/>
        <end position="240"/>
    </location>
</feature>
<comment type="caution">
    <text evidence="3">The sequence shown here is derived from an EMBL/GenBank/DDBJ whole genome shotgun (WGS) entry which is preliminary data.</text>
</comment>
<keyword evidence="2" id="KW-1133">Transmembrane helix</keyword>
<gene>
    <name evidence="3" type="ORF">BAE44_0001954</name>
</gene>
<evidence type="ECO:0000313" key="4">
    <source>
        <dbReference type="Proteomes" id="UP000095767"/>
    </source>
</evidence>
<evidence type="ECO:0000256" key="2">
    <source>
        <dbReference type="SAM" id="Phobius"/>
    </source>
</evidence>
<feature type="compositionally biased region" description="Low complexity" evidence="1">
    <location>
        <begin position="269"/>
        <end position="294"/>
    </location>
</feature>
<dbReference type="PANTHER" id="PTHR47512">
    <property type="entry name" value="EXPRESSED PROTEIN"/>
    <property type="match status" value="1"/>
</dbReference>
<sequence length="425" mass="45505">METPLSTRRITRSLAAAAAASAQKSAAAAAGTDSAAPFSRAKNATAAGDPQPRAALHDITNDSPIVGLAAGGLHGADKTPASTTAKTRRRAPRRTPGSGEALLRGQVKALLHKVEEEQGCAPAALVRPARIQALLGVSRSPVQLLAPTPTNTPQIGPVSAAREGLLLPDGVPVVPCVLEEELLLPKLQISVLRSTFPISIGKGLFVVLNLVQNSRIFALLLYLFLSCSAPFLMQVIAASLPPPQLEENLGECQLNRALVFDDSPEKSDASNGSADSSSVSFQENSSGSYMGKSSSPEDDSSSVWSIQVHASSEKGDEEELGVEELGGEYTEEEEWDEDSDDDCFDDLCEEMSRMTVVDEEERKAGLPHFEGKHTRFIYNSDDEIEREEVADAAEARAELGALMLRGLPVPEGRHLRFHEDEEDEE</sequence>
<organism evidence="3 4">
    <name type="scientific">Dichanthelium oligosanthes</name>
    <dbReference type="NCBI Taxonomy" id="888268"/>
    <lineage>
        <taxon>Eukaryota</taxon>
        <taxon>Viridiplantae</taxon>
        <taxon>Streptophyta</taxon>
        <taxon>Embryophyta</taxon>
        <taxon>Tracheophyta</taxon>
        <taxon>Spermatophyta</taxon>
        <taxon>Magnoliopsida</taxon>
        <taxon>Liliopsida</taxon>
        <taxon>Poales</taxon>
        <taxon>Poaceae</taxon>
        <taxon>PACMAD clade</taxon>
        <taxon>Panicoideae</taxon>
        <taxon>Panicodae</taxon>
        <taxon>Paniceae</taxon>
        <taxon>Dichantheliinae</taxon>
        <taxon>Dichanthelium</taxon>
    </lineage>
</organism>
<feature type="region of interest" description="Disordered" evidence="1">
    <location>
        <begin position="263"/>
        <end position="340"/>
    </location>
</feature>
<feature type="compositionally biased region" description="Acidic residues" evidence="1">
    <location>
        <begin position="315"/>
        <end position="340"/>
    </location>
</feature>
<reference evidence="3 4" key="1">
    <citation type="submission" date="2016-09" db="EMBL/GenBank/DDBJ databases">
        <title>The draft genome of Dichanthelium oligosanthes: A C3 panicoid grass species.</title>
        <authorList>
            <person name="Studer A.J."/>
            <person name="Schnable J.C."/>
            <person name="Brutnell T.P."/>
        </authorList>
    </citation>
    <scope>NUCLEOTIDE SEQUENCE [LARGE SCALE GENOMIC DNA]</scope>
    <source>
        <strain evidence="4">cv. Kellogg 1175</strain>
        <tissue evidence="3">Leaf</tissue>
    </source>
</reference>
<proteinExistence type="predicted"/>
<accession>A0A1E5WHZ3</accession>